<name>A0A1S7ULH2_ROSNE</name>
<reference evidence="1" key="1">
    <citation type="submission" date="2016-03" db="EMBL/GenBank/DDBJ databases">
        <title>Draft genome sequence of Rosellinia necatrix.</title>
        <authorList>
            <person name="Kanematsu S."/>
        </authorList>
    </citation>
    <scope>NUCLEOTIDE SEQUENCE [LARGE SCALE GENOMIC DNA]</scope>
    <source>
        <strain evidence="1">W97</strain>
    </source>
</reference>
<organism evidence="1">
    <name type="scientific">Rosellinia necatrix</name>
    <name type="common">White root-rot fungus</name>
    <dbReference type="NCBI Taxonomy" id="77044"/>
    <lineage>
        <taxon>Eukaryota</taxon>
        <taxon>Fungi</taxon>
        <taxon>Dikarya</taxon>
        <taxon>Ascomycota</taxon>
        <taxon>Pezizomycotina</taxon>
        <taxon>Sordariomycetes</taxon>
        <taxon>Xylariomycetidae</taxon>
        <taxon>Xylariales</taxon>
        <taxon>Xylariaceae</taxon>
        <taxon>Rosellinia</taxon>
    </lineage>
</organism>
<dbReference type="EMBL" id="DF977450">
    <property type="protein sequence ID" value="GAP83901.1"/>
    <property type="molecule type" value="Genomic_DNA"/>
</dbReference>
<accession>A0A1S7ULH2</accession>
<dbReference type="Proteomes" id="UP000054516">
    <property type="component" value="Unassembled WGS sequence"/>
</dbReference>
<gene>
    <name evidence="1" type="ORF">SAMD00023353_0503200</name>
</gene>
<sequence>MSSLQTFHAFDRLSFEIQAEIWEMYFHNHYHYCRVTERVHVLDAVSGCAQEHEVQSTVMDGNVLFRSTVVDIAAGKVLPNFPYPSLACYCAYTVHQRLLRKSPEIVPLSFQNAVNFTLNVNYQLGLTEKERQDTSMISLAKTTIPTERAAVNWNLDMVYLSGLSSELAFWAMMLSGWGRRVHHLAVDVKAHSANTPDVRYNILAPYRANREPPFYFGFAIPRRFRNLRITDLSELSLWQRMYGSMPLRSLCWVYSCPSLDPAGYPRDRYGFTNYAQYLRLRECTTLDEDDAQFRVNPSMIENFICQINPNIPTRMAARIE</sequence>
<evidence type="ECO:0000313" key="1">
    <source>
        <dbReference type="EMBL" id="GAP83901.1"/>
    </source>
</evidence>
<keyword evidence="2" id="KW-1185">Reference proteome</keyword>
<protein>
    <submittedName>
        <fullName evidence="1">Uncharacterized protein</fullName>
    </submittedName>
</protein>
<proteinExistence type="predicted"/>
<dbReference type="AlphaFoldDB" id="A0A1S7ULH2"/>
<evidence type="ECO:0000313" key="2">
    <source>
        <dbReference type="Proteomes" id="UP000054516"/>
    </source>
</evidence>